<feature type="compositionally biased region" description="Low complexity" evidence="1">
    <location>
        <begin position="71"/>
        <end position="81"/>
    </location>
</feature>
<dbReference type="SUPFAM" id="SSF103515">
    <property type="entry name" value="Autotransporter"/>
    <property type="match status" value="1"/>
</dbReference>
<feature type="chain" id="PRO_5046925080" evidence="2">
    <location>
        <begin position="24"/>
        <end position="1015"/>
    </location>
</feature>
<keyword evidence="5" id="KW-1185">Reference proteome</keyword>
<dbReference type="InterPro" id="IPR005546">
    <property type="entry name" value="Autotransporte_beta"/>
</dbReference>
<feature type="region of interest" description="Disordered" evidence="1">
    <location>
        <begin position="71"/>
        <end position="274"/>
    </location>
</feature>
<dbReference type="NCBIfam" id="TIGR01414">
    <property type="entry name" value="autotrans_barl"/>
    <property type="match status" value="1"/>
</dbReference>
<dbReference type="SMART" id="SM00869">
    <property type="entry name" value="Autotransporter"/>
    <property type="match status" value="1"/>
</dbReference>
<dbReference type="SUPFAM" id="SSF51126">
    <property type="entry name" value="Pectin lyase-like"/>
    <property type="match status" value="1"/>
</dbReference>
<proteinExistence type="predicted"/>
<dbReference type="InterPro" id="IPR036709">
    <property type="entry name" value="Autotransporte_beta_dom_sf"/>
</dbReference>
<feature type="compositionally biased region" description="Basic and acidic residues" evidence="1">
    <location>
        <begin position="255"/>
        <end position="272"/>
    </location>
</feature>
<dbReference type="PROSITE" id="PS51208">
    <property type="entry name" value="AUTOTRANSPORTER"/>
    <property type="match status" value="1"/>
</dbReference>
<dbReference type="InterPro" id="IPR012332">
    <property type="entry name" value="Autotransporter_pectin_lyase_C"/>
</dbReference>
<dbReference type="RefSeq" id="WP_004866554.1">
    <property type="nucleotide sequence ID" value="NZ_JH725045.1"/>
</dbReference>
<evidence type="ECO:0000313" key="5">
    <source>
        <dbReference type="Proteomes" id="UP000008948"/>
    </source>
</evidence>
<feature type="compositionally biased region" description="Basic and acidic residues" evidence="1">
    <location>
        <begin position="171"/>
        <end position="180"/>
    </location>
</feature>
<evidence type="ECO:0000256" key="2">
    <source>
        <dbReference type="SAM" id="SignalP"/>
    </source>
</evidence>
<comment type="caution">
    <text evidence="4">The sequence shown here is derived from an EMBL/GenBank/DDBJ whole genome shotgun (WGS) entry which is preliminary data.</text>
</comment>
<dbReference type="InterPro" id="IPR006315">
    <property type="entry name" value="OM_autotransptr_brl_dom"/>
</dbReference>
<name>A0ABP2QSZ5_BARVI</name>
<dbReference type="EMBL" id="AIMH01000021">
    <property type="protein sequence ID" value="EJF98007.1"/>
    <property type="molecule type" value="Genomic_DNA"/>
</dbReference>
<feature type="compositionally biased region" description="Polar residues" evidence="1">
    <location>
        <begin position="92"/>
        <end position="123"/>
    </location>
</feature>
<dbReference type="Pfam" id="PF03797">
    <property type="entry name" value="Autotransporter"/>
    <property type="match status" value="1"/>
</dbReference>
<feature type="compositionally biased region" description="Pro residues" evidence="1">
    <location>
        <begin position="220"/>
        <end position="229"/>
    </location>
</feature>
<reference evidence="4 5" key="1">
    <citation type="submission" date="2012-03" db="EMBL/GenBank/DDBJ databases">
        <title>The Genome Sequence of Bartonella vinsonii subsp. arupensis str. Pm136co.</title>
        <authorList>
            <consortium name="The Broad Institute Genome Sequencing Platform"/>
            <consortium name="The Broad Institute Genome Sequencing Center for Infectious Disease"/>
            <person name="Feldgarden M."/>
            <person name="Kirby J."/>
            <person name="Kosoy M."/>
            <person name="Birtles R."/>
            <person name="Probert W.S."/>
            <person name="Chiaraviglio L."/>
            <person name="Young S.K."/>
            <person name="Zeng Q."/>
            <person name="Gargeya S."/>
            <person name="Fitzgerald M."/>
            <person name="Haas B."/>
            <person name="Abouelleil A."/>
            <person name="Alvarado L."/>
            <person name="Arachchi H.M."/>
            <person name="Berlin A."/>
            <person name="Chapman S.B."/>
            <person name="Gearin G."/>
            <person name="Goldberg J."/>
            <person name="Griggs A."/>
            <person name="Gujja S."/>
            <person name="Hansen M."/>
            <person name="Heiman D."/>
            <person name="Howarth C."/>
            <person name="Larimer J."/>
            <person name="Lui A."/>
            <person name="MacDonald P.J.P."/>
            <person name="McCowen C."/>
            <person name="Montmayeur A."/>
            <person name="Murphy C."/>
            <person name="Neiman D."/>
            <person name="Pearson M."/>
            <person name="Priest M."/>
            <person name="Roberts A."/>
            <person name="Saif S."/>
            <person name="Shea T."/>
            <person name="Sisk P."/>
            <person name="Stolte C."/>
            <person name="Sykes S."/>
            <person name="Wortman J."/>
            <person name="Nusbaum C."/>
            <person name="Birren B."/>
        </authorList>
    </citation>
    <scope>NUCLEOTIDE SEQUENCE [LARGE SCALE GENOMIC DNA]</scope>
    <source>
        <strain evidence="4 5">Pm136co</strain>
    </source>
</reference>
<evidence type="ECO:0000259" key="3">
    <source>
        <dbReference type="PROSITE" id="PS51208"/>
    </source>
</evidence>
<sequence length="1015" mass="109591">MKKSFLLCTLSGILFCSSSLTYALSVTTSPSIVRYLSTYSPSNSSITPSEVDGYPITTPSMTKPAVTITTTVIPNPTGTGTSRNGPAELGHSTISTYGGETTNPPTLPNTSETLTNSEPSAVSSRGRGRISPQDHKEETSPKNTETDRAPSTGPELQFARIGTESSNTESNSRENVEHYPPENPVLSGNERETAEAGPAKSRRRQGASSSSTGPVTGEKPPSPSMPPQSRPEEPVLAQPESAKPAPEKPISAQEMPKKPELEKPVQGEDKRSGIVVEDGETVTLRDVNVYDKYFAVYVTGENSVAEIRGGTVTADFVALSTTDGGTIDASNIVATAETAGLVSSDGTIKLKDSTVYVTGRHKADGIVLKDTLSYVLENQDIRNVEGKADAAPKEQNIANRITLENTKLFAENGVGIGVYGKHINNEISLKNSEICADVLLKNERGGPLLLMANHSLLEGRVRTSEESKTVFDLTNGSKWLLKANKNAMNDDKEPADYAQFGSDRKSHSNLSTLKLTDSMVVFEKPTEGKYQTLLIGSLPQQGDENSNALVVYSAKGDAGIYLNSQWSSSSPVLEQETDRVIIHGDVEGNTMVHINLLKKEKKITESSSAWGEHMVSLPLETHGVSLIQVSGKADENSFKLAGDYMTMDGLPYKYVLTAYAPGTSHENQNLLGKNDRNFWDFRLQNAYLDKDKKVRALLPQVANYLVMPNALFSAGFADVNNQNVLLDNMRTAVFEEEKNKKNGIFLSSYGEKVTLSSNRDPLHYGYGADVNYTGLQLGVVLATLEGEDISTHFGLLGTYGKLAFTPKDMEDSEKTTLDKWSLTAYSGIQHSNGLYVNALLSYGTLKGNITTALVGNAAKLDGTETLNISATVGQKITTGTKGLMFEPQAQFIYQNLIFDVLSDANGLKVDMGNPRQWLVRMGGRLTQTLTSEEEANAFSVYGKLNILKAFADAETIKIADTFYLDPTGSAIEGGIGVNATLSQNIALHGDISYRHKLQKAGVSGTNFSGGISYRF</sequence>
<feature type="domain" description="Autotransporter" evidence="3">
    <location>
        <begin position="737"/>
        <end position="1015"/>
    </location>
</feature>
<gene>
    <name evidence="4" type="ORF">MEI_01039</name>
</gene>
<accession>A0ABP2QSZ5</accession>
<keyword evidence="2" id="KW-0732">Signal</keyword>
<feature type="signal peptide" evidence="2">
    <location>
        <begin position="1"/>
        <end position="23"/>
    </location>
</feature>
<organism evidence="4 5">
    <name type="scientific">Bartonella vinsonii subsp. arupensis Pm136co</name>
    <dbReference type="NCBI Taxonomy" id="1094561"/>
    <lineage>
        <taxon>Bacteria</taxon>
        <taxon>Pseudomonadati</taxon>
        <taxon>Pseudomonadota</taxon>
        <taxon>Alphaproteobacteria</taxon>
        <taxon>Hyphomicrobiales</taxon>
        <taxon>Bartonellaceae</taxon>
        <taxon>Bartonella</taxon>
    </lineage>
</organism>
<dbReference type="Proteomes" id="UP000008948">
    <property type="component" value="Unassembled WGS sequence"/>
</dbReference>
<feature type="compositionally biased region" description="Basic and acidic residues" evidence="1">
    <location>
        <begin position="132"/>
        <end position="148"/>
    </location>
</feature>
<evidence type="ECO:0000313" key="4">
    <source>
        <dbReference type="EMBL" id="EJF98007.1"/>
    </source>
</evidence>
<dbReference type="Gene3D" id="2.40.128.130">
    <property type="entry name" value="Autotransporter beta-domain"/>
    <property type="match status" value="1"/>
</dbReference>
<dbReference type="Gene3D" id="2.160.20.20">
    <property type="match status" value="1"/>
</dbReference>
<dbReference type="InterPro" id="IPR011050">
    <property type="entry name" value="Pectin_lyase_fold/virulence"/>
</dbReference>
<evidence type="ECO:0000256" key="1">
    <source>
        <dbReference type="SAM" id="MobiDB-lite"/>
    </source>
</evidence>
<protein>
    <submittedName>
        <fullName evidence="4">Outer membrane autotransporter barrel domain-containing protein</fullName>
    </submittedName>
</protein>